<dbReference type="AlphaFoldDB" id="Q1QMW7"/>
<proteinExistence type="predicted"/>
<protein>
    <submittedName>
        <fullName evidence="1">Uncharacterized protein</fullName>
    </submittedName>
</protein>
<evidence type="ECO:0000313" key="1">
    <source>
        <dbReference type="EMBL" id="ABE62430.1"/>
    </source>
</evidence>
<sequence>MKSRLETELNCDFGMLDTDQRLNVIRAFAEAYQLAAEHFVVMNNAIEQCTRELALRTQSTEDAADIKTMHAQYIEVVNEYTREFTESLKASAGLLMGVLTLSGLQIDNQFPTVQ</sequence>
<accession>Q1QMW7</accession>
<dbReference type="STRING" id="323097.Nham_1611"/>
<dbReference type="HOGENOM" id="CLU_2118466_0_0_5"/>
<gene>
    <name evidence="1" type="ordered locus">Nham_1611</name>
</gene>
<dbReference type="EMBL" id="CP000319">
    <property type="protein sequence ID" value="ABE62430.1"/>
    <property type="molecule type" value="Genomic_DNA"/>
</dbReference>
<reference evidence="1 2" key="1">
    <citation type="submission" date="2006-03" db="EMBL/GenBank/DDBJ databases">
        <title>Complete sequence of chromosome of Nitrobacter hamburgensis X14.</title>
        <authorList>
            <consortium name="US DOE Joint Genome Institute"/>
            <person name="Copeland A."/>
            <person name="Lucas S."/>
            <person name="Lapidus A."/>
            <person name="Barry K."/>
            <person name="Detter J.C."/>
            <person name="Glavina del Rio T."/>
            <person name="Hammon N."/>
            <person name="Israni S."/>
            <person name="Dalin E."/>
            <person name="Tice H."/>
            <person name="Pitluck S."/>
            <person name="Chain P."/>
            <person name="Malfatti S."/>
            <person name="Shin M."/>
            <person name="Vergez L."/>
            <person name="Schmutz J."/>
            <person name="Larimer F."/>
            <person name="Land M."/>
            <person name="Hauser L."/>
            <person name="Kyrpides N."/>
            <person name="Ivanova N."/>
            <person name="Ward B."/>
            <person name="Arp D."/>
            <person name="Klotz M."/>
            <person name="Stein L."/>
            <person name="O'Mullan G."/>
            <person name="Starkenburg S."/>
            <person name="Sayavedra L."/>
            <person name="Poret-Peterson A.T."/>
            <person name="Gentry M.E."/>
            <person name="Bruce D."/>
            <person name="Richardson P."/>
        </authorList>
    </citation>
    <scope>NUCLEOTIDE SEQUENCE [LARGE SCALE GENOMIC DNA]</scope>
    <source>
        <strain evidence="2">DSM 10229 / NCIMB 13809 / X14</strain>
    </source>
</reference>
<organism evidence="1 2">
    <name type="scientific">Nitrobacter hamburgensis (strain DSM 10229 / NCIMB 13809 / X14)</name>
    <dbReference type="NCBI Taxonomy" id="323097"/>
    <lineage>
        <taxon>Bacteria</taxon>
        <taxon>Pseudomonadati</taxon>
        <taxon>Pseudomonadota</taxon>
        <taxon>Alphaproteobacteria</taxon>
        <taxon>Hyphomicrobiales</taxon>
        <taxon>Nitrobacteraceae</taxon>
        <taxon>Nitrobacter</taxon>
    </lineage>
</organism>
<keyword evidence="2" id="KW-1185">Reference proteome</keyword>
<dbReference type="Proteomes" id="UP000001953">
    <property type="component" value="Chromosome"/>
</dbReference>
<evidence type="ECO:0000313" key="2">
    <source>
        <dbReference type="Proteomes" id="UP000001953"/>
    </source>
</evidence>
<dbReference type="RefSeq" id="WP_011510115.1">
    <property type="nucleotide sequence ID" value="NC_007964.1"/>
</dbReference>
<name>Q1QMW7_NITHX</name>
<dbReference type="KEGG" id="nha:Nham_1611"/>